<evidence type="ECO:0000259" key="2">
    <source>
        <dbReference type="Pfam" id="PF20710"/>
    </source>
</evidence>
<organism evidence="3 4">
    <name type="scientific">Seminavis robusta</name>
    <dbReference type="NCBI Taxonomy" id="568900"/>
    <lineage>
        <taxon>Eukaryota</taxon>
        <taxon>Sar</taxon>
        <taxon>Stramenopiles</taxon>
        <taxon>Ochrophyta</taxon>
        <taxon>Bacillariophyta</taxon>
        <taxon>Bacillariophyceae</taxon>
        <taxon>Bacillariophycidae</taxon>
        <taxon>Naviculales</taxon>
        <taxon>Naviculaceae</taxon>
        <taxon>Seminavis</taxon>
    </lineage>
</organism>
<gene>
    <name evidence="3" type="ORF">SEMRO_367_G127850.1</name>
</gene>
<feature type="region of interest" description="Disordered" evidence="1">
    <location>
        <begin position="176"/>
        <end position="230"/>
    </location>
</feature>
<evidence type="ECO:0000313" key="4">
    <source>
        <dbReference type="Proteomes" id="UP001153069"/>
    </source>
</evidence>
<feature type="compositionally biased region" description="Polar residues" evidence="1">
    <location>
        <begin position="455"/>
        <end position="465"/>
    </location>
</feature>
<comment type="caution">
    <text evidence="3">The sequence shown here is derived from an EMBL/GenBank/DDBJ whole genome shotgun (WGS) entry which is preliminary data.</text>
</comment>
<feature type="compositionally biased region" description="Pro residues" evidence="1">
    <location>
        <begin position="213"/>
        <end position="225"/>
    </location>
</feature>
<dbReference type="Proteomes" id="UP001153069">
    <property type="component" value="Unassembled WGS sequence"/>
</dbReference>
<feature type="domain" description="DUF6824" evidence="2">
    <location>
        <begin position="92"/>
        <end position="177"/>
    </location>
</feature>
<reference evidence="3" key="1">
    <citation type="submission" date="2020-06" db="EMBL/GenBank/DDBJ databases">
        <authorList>
            <consortium name="Plant Systems Biology data submission"/>
        </authorList>
    </citation>
    <scope>NUCLEOTIDE SEQUENCE</scope>
    <source>
        <strain evidence="3">D6</strain>
    </source>
</reference>
<dbReference type="EMBL" id="CAICTM010000366">
    <property type="protein sequence ID" value="CAB9508938.1"/>
    <property type="molecule type" value="Genomic_DNA"/>
</dbReference>
<dbReference type="Pfam" id="PF20710">
    <property type="entry name" value="DUF6824"/>
    <property type="match status" value="1"/>
</dbReference>
<proteinExistence type="predicted"/>
<protein>
    <recommendedName>
        <fullName evidence="2">DUF6824 domain-containing protein</fullName>
    </recommendedName>
</protein>
<feature type="compositionally biased region" description="Basic and acidic residues" evidence="1">
    <location>
        <begin position="202"/>
        <end position="212"/>
    </location>
</feature>
<accession>A0A9N8DTV8</accession>
<dbReference type="InterPro" id="IPR049227">
    <property type="entry name" value="DUF6824"/>
</dbReference>
<evidence type="ECO:0000313" key="3">
    <source>
        <dbReference type="EMBL" id="CAB9508938.1"/>
    </source>
</evidence>
<dbReference type="AlphaFoldDB" id="A0A9N8DTV8"/>
<keyword evidence="4" id="KW-1185">Reference proteome</keyword>
<name>A0A9N8DTV8_9STRA</name>
<sequence length="484" mass="52627">MNNDAAPTRKNHKKTNKLDLINQSNNEFPNTCYSGLLEGEASLLPEQPPPMLRFGLDNSTPKSSTLPELRMKRVEKKASYQRRNIVEPHPHDVLCGRGASINNFIGNLRWRDLIKNKKQEYVQLHKLQRHILSESIVFAVRNLDPPGRFLQRDPVTGLWNDIGDQRANEKTAQALREGAPKLRKKIKAAPEAAKKAAAAAADTKKGGPKRDSPPPAKLPVDPPAKLPGKNVAAAEAQPVYVPSLDLPSLPGGSGQRPHAQMMEHPTRASMDPFAMAPANVPSGPPVATLQQPDASETFNPEDFFEPLPLEHGHVLPSSIAHSEVTSPLGPFPPGASLADAHMLSFQERLSSNGNNNNHGAFWNSDLEPNRFPPFRQNESIAGMTTSLGFHFLPTNYGANFPFSSSSLSSSAYHVGPSFLHLGGNSGTGHGDAVNPFLEEGDSLLSHAADLILKSGNDQSEDNNATGGPDNTKEDDHHHHHHHRS</sequence>
<feature type="compositionally biased region" description="Low complexity" evidence="1">
    <location>
        <begin position="189"/>
        <end position="201"/>
    </location>
</feature>
<evidence type="ECO:0000256" key="1">
    <source>
        <dbReference type="SAM" id="MobiDB-lite"/>
    </source>
</evidence>
<feature type="region of interest" description="Disordered" evidence="1">
    <location>
        <begin position="454"/>
        <end position="484"/>
    </location>
</feature>